<name>A0ABS4DQ78_9GAMM</name>
<dbReference type="RefSeq" id="WP_209621521.1">
    <property type="nucleotide sequence ID" value="NZ_JAGJRS010000022.1"/>
</dbReference>
<reference evidence="1 2" key="1">
    <citation type="submission" date="2021-04" db="EMBL/GenBank/DDBJ databases">
        <authorList>
            <person name="Huq M.A."/>
        </authorList>
    </citation>
    <scope>NUCLEOTIDE SEQUENCE [LARGE SCALE GENOMIC DNA]</scope>
    <source>
        <strain evidence="1 2">MAH-13</strain>
    </source>
</reference>
<keyword evidence="2" id="KW-1185">Reference proteome</keyword>
<proteinExistence type="predicted"/>
<dbReference type="InterPro" id="IPR028962">
    <property type="entry name" value="Imm10"/>
</dbReference>
<comment type="caution">
    <text evidence="1">The sequence shown here is derived from an EMBL/GenBank/DDBJ whole genome shotgun (WGS) entry which is preliminary data.</text>
</comment>
<evidence type="ECO:0000313" key="2">
    <source>
        <dbReference type="Proteomes" id="UP000823790"/>
    </source>
</evidence>
<accession>A0ABS4DQ78</accession>
<dbReference type="Pfam" id="PF15588">
    <property type="entry name" value="Imm10"/>
    <property type="match status" value="1"/>
</dbReference>
<evidence type="ECO:0000313" key="1">
    <source>
        <dbReference type="EMBL" id="MBP1475218.1"/>
    </source>
</evidence>
<gene>
    <name evidence="1" type="ORF">J7I44_12970</name>
</gene>
<dbReference type="Proteomes" id="UP000823790">
    <property type="component" value="Unassembled WGS sequence"/>
</dbReference>
<dbReference type="EMBL" id="JAGJRS010000022">
    <property type="protein sequence ID" value="MBP1475218.1"/>
    <property type="molecule type" value="Genomic_DNA"/>
</dbReference>
<organism evidence="1 2">
    <name type="scientific">Frateuria flava</name>
    <dbReference type="NCBI Taxonomy" id="2821489"/>
    <lineage>
        <taxon>Bacteria</taxon>
        <taxon>Pseudomonadati</taxon>
        <taxon>Pseudomonadota</taxon>
        <taxon>Gammaproteobacteria</taxon>
        <taxon>Lysobacterales</taxon>
        <taxon>Rhodanobacteraceae</taxon>
        <taxon>Frateuria</taxon>
    </lineage>
</organism>
<sequence>MTVLAFEASKIATVDPDGHCHLVGFASNSADPQNYLMLQRSFSHDERDWTSGQDTYYFELSQHDHARYGGIAALHLSRKQIEVSFEPETIKLLGGIAQVVVTFSVPDSEYVALSQELQTIFAGTGRLVASNA</sequence>
<protein>
    <submittedName>
        <fullName evidence="1">Uncharacterized protein</fullName>
    </submittedName>
</protein>